<protein>
    <submittedName>
        <fullName evidence="1">Uncharacterized protein</fullName>
    </submittedName>
</protein>
<evidence type="ECO:0000313" key="1">
    <source>
        <dbReference type="EMBL" id="SOC37374.1"/>
    </source>
</evidence>
<organism evidence="1 2">
    <name type="scientific">Ureibacillus acetophenoni</name>
    <dbReference type="NCBI Taxonomy" id="614649"/>
    <lineage>
        <taxon>Bacteria</taxon>
        <taxon>Bacillati</taxon>
        <taxon>Bacillota</taxon>
        <taxon>Bacilli</taxon>
        <taxon>Bacillales</taxon>
        <taxon>Caryophanaceae</taxon>
        <taxon>Ureibacillus</taxon>
    </lineage>
</organism>
<keyword evidence="2" id="KW-1185">Reference proteome</keyword>
<reference evidence="2" key="1">
    <citation type="submission" date="2017-08" db="EMBL/GenBank/DDBJ databases">
        <authorList>
            <person name="Varghese N."/>
            <person name="Submissions S."/>
        </authorList>
    </citation>
    <scope>NUCLEOTIDE SEQUENCE [LARGE SCALE GENOMIC DNA]</scope>
    <source>
        <strain evidence="2">JC23</strain>
    </source>
</reference>
<accession>A0A285U606</accession>
<proteinExistence type="predicted"/>
<evidence type="ECO:0000313" key="2">
    <source>
        <dbReference type="Proteomes" id="UP000219252"/>
    </source>
</evidence>
<name>A0A285U606_9BACL</name>
<gene>
    <name evidence="1" type="ORF">SAMN05877842_103169</name>
</gene>
<sequence length="48" mass="5602">MANNQKVIDYDRIGIVQKINEKEKQISLDGSSYFLCSLYDVTYSNFIH</sequence>
<dbReference type="Proteomes" id="UP000219252">
    <property type="component" value="Unassembled WGS sequence"/>
</dbReference>
<dbReference type="EMBL" id="OBQC01000003">
    <property type="protein sequence ID" value="SOC37374.1"/>
    <property type="molecule type" value="Genomic_DNA"/>
</dbReference>
<dbReference type="AlphaFoldDB" id="A0A285U606"/>